<proteinExistence type="predicted"/>
<dbReference type="AlphaFoldDB" id="A0A2P2QG70"/>
<dbReference type="EMBL" id="GGEC01085411">
    <property type="protein sequence ID" value="MBX65895.1"/>
    <property type="molecule type" value="Transcribed_RNA"/>
</dbReference>
<accession>A0A2P2QG70</accession>
<reference evidence="1" key="1">
    <citation type="submission" date="2018-02" db="EMBL/GenBank/DDBJ databases">
        <title>Rhizophora mucronata_Transcriptome.</title>
        <authorList>
            <person name="Meera S.P."/>
            <person name="Sreeshan A."/>
            <person name="Augustine A."/>
        </authorList>
    </citation>
    <scope>NUCLEOTIDE SEQUENCE</scope>
    <source>
        <tissue evidence="1">Leaf</tissue>
    </source>
</reference>
<sequence>MCKSLKESSLVSTFTKKIDGYKMIKILTS</sequence>
<protein>
    <submittedName>
        <fullName evidence="1">Uncharacterized protein</fullName>
    </submittedName>
</protein>
<organism evidence="1">
    <name type="scientific">Rhizophora mucronata</name>
    <name type="common">Asiatic mangrove</name>
    <dbReference type="NCBI Taxonomy" id="61149"/>
    <lineage>
        <taxon>Eukaryota</taxon>
        <taxon>Viridiplantae</taxon>
        <taxon>Streptophyta</taxon>
        <taxon>Embryophyta</taxon>
        <taxon>Tracheophyta</taxon>
        <taxon>Spermatophyta</taxon>
        <taxon>Magnoliopsida</taxon>
        <taxon>eudicotyledons</taxon>
        <taxon>Gunneridae</taxon>
        <taxon>Pentapetalae</taxon>
        <taxon>rosids</taxon>
        <taxon>fabids</taxon>
        <taxon>Malpighiales</taxon>
        <taxon>Rhizophoraceae</taxon>
        <taxon>Rhizophora</taxon>
    </lineage>
</organism>
<name>A0A2P2QG70_RHIMU</name>
<evidence type="ECO:0000313" key="1">
    <source>
        <dbReference type="EMBL" id="MBX65895.1"/>
    </source>
</evidence>